<dbReference type="AlphaFoldDB" id="A0A9E8RW88"/>
<evidence type="ECO:0000256" key="13">
    <source>
        <dbReference type="ARBA" id="ARBA00023209"/>
    </source>
</evidence>
<comment type="cofactor">
    <cofactor evidence="18">
        <name>Mg(2+)</name>
        <dbReference type="ChEBI" id="CHEBI:18420"/>
    </cofactor>
    <text evidence="18">Mn(2+), Zn(2+), Cd(2+) and Co(2+) support activity to lesser extents.</text>
</comment>
<keyword evidence="7 17" id="KW-0547">Nucleotide-binding</keyword>
<dbReference type="KEGG" id="faf:OE104_03350"/>
<evidence type="ECO:0000256" key="19">
    <source>
        <dbReference type="SAM" id="Phobius"/>
    </source>
</evidence>
<dbReference type="GO" id="GO:0016301">
    <property type="term" value="F:kinase activity"/>
    <property type="evidence" value="ECO:0007669"/>
    <property type="project" value="UniProtKB-KW"/>
</dbReference>
<evidence type="ECO:0000256" key="8">
    <source>
        <dbReference type="ARBA" id="ARBA00022777"/>
    </source>
</evidence>
<feature type="binding site" evidence="18">
    <location>
        <position position="24"/>
    </location>
    <ligand>
        <name>a divalent metal cation</name>
        <dbReference type="ChEBI" id="CHEBI:60240"/>
    </ligand>
</feature>
<evidence type="ECO:0000256" key="10">
    <source>
        <dbReference type="ARBA" id="ARBA00022989"/>
    </source>
</evidence>
<dbReference type="GO" id="GO:0005524">
    <property type="term" value="F:ATP binding"/>
    <property type="evidence" value="ECO:0007669"/>
    <property type="project" value="UniProtKB-KW"/>
</dbReference>
<accession>A0A9E8RW88</accession>
<feature type="binding site" evidence="16">
    <location>
        <position position="65"/>
    </location>
    <ligand>
        <name>substrate</name>
    </ligand>
</feature>
<dbReference type="InterPro" id="IPR036945">
    <property type="entry name" value="DAGK_sf"/>
</dbReference>
<comment type="subcellular location">
    <subcellularLocation>
        <location evidence="1">Cell membrane</location>
        <topology evidence="1">Multi-pass membrane protein</topology>
    </subcellularLocation>
</comment>
<dbReference type="PANTHER" id="PTHR34299:SF1">
    <property type="entry name" value="DIACYLGLYCEROL KINASE"/>
    <property type="match status" value="1"/>
</dbReference>
<dbReference type="Pfam" id="PF01219">
    <property type="entry name" value="DAGK_prokar"/>
    <property type="match status" value="1"/>
</dbReference>
<evidence type="ECO:0000256" key="15">
    <source>
        <dbReference type="PIRSR" id="PIRSR600829-1"/>
    </source>
</evidence>
<dbReference type="InterPro" id="IPR000829">
    <property type="entry name" value="DAGK"/>
</dbReference>
<keyword evidence="13" id="KW-0594">Phospholipid biosynthesis</keyword>
<evidence type="ECO:0000256" key="2">
    <source>
        <dbReference type="ARBA" id="ARBA00005967"/>
    </source>
</evidence>
<keyword evidence="6 19" id="KW-0812">Transmembrane</keyword>
<keyword evidence="3" id="KW-1003">Cell membrane</keyword>
<feature type="active site" description="Proton acceptor" evidence="15">
    <location>
        <position position="65"/>
    </location>
</feature>
<keyword evidence="9 17" id="KW-0067">ATP-binding</keyword>
<keyword evidence="18" id="KW-0479">Metal-binding</keyword>
<evidence type="ECO:0000313" key="21">
    <source>
        <dbReference type="Proteomes" id="UP001164718"/>
    </source>
</evidence>
<feature type="transmembrane region" description="Helical" evidence="19">
    <location>
        <begin position="29"/>
        <end position="46"/>
    </location>
</feature>
<feature type="binding site" evidence="18">
    <location>
        <position position="72"/>
    </location>
    <ligand>
        <name>a divalent metal cation</name>
        <dbReference type="ChEBI" id="CHEBI:60240"/>
    </ligand>
</feature>
<evidence type="ECO:0000256" key="6">
    <source>
        <dbReference type="ARBA" id="ARBA00022692"/>
    </source>
</evidence>
<feature type="transmembrane region" description="Helical" evidence="19">
    <location>
        <begin position="92"/>
        <end position="113"/>
    </location>
</feature>
<keyword evidence="8 20" id="KW-0418">Kinase</keyword>
<reference evidence="20" key="1">
    <citation type="submission" date="2022-09" db="EMBL/GenBank/DDBJ databases">
        <title>Complete Genomes of Fervidibacillus albus and Fervidibacillus halotolerans isolated from tidal flat sediments.</title>
        <authorList>
            <person name="Kwon K.K."/>
            <person name="Yang S.-H."/>
            <person name="Park M.J."/>
            <person name="Oh H.-M."/>
        </authorList>
    </citation>
    <scope>NUCLEOTIDE SEQUENCE</scope>
    <source>
        <strain evidence="20">MEBiC13591</strain>
    </source>
</reference>
<evidence type="ECO:0000313" key="20">
    <source>
        <dbReference type="EMBL" id="WAA10381.1"/>
    </source>
</evidence>
<proteinExistence type="inferred from homology"/>
<keyword evidence="10 19" id="KW-1133">Transmembrane helix</keyword>
<evidence type="ECO:0000256" key="9">
    <source>
        <dbReference type="ARBA" id="ARBA00022840"/>
    </source>
</evidence>
<dbReference type="GO" id="GO:0046872">
    <property type="term" value="F:metal ion binding"/>
    <property type="evidence" value="ECO:0007669"/>
    <property type="project" value="UniProtKB-KW"/>
</dbReference>
<dbReference type="CDD" id="cd14265">
    <property type="entry name" value="UDPK_IM_like"/>
    <property type="match status" value="1"/>
</dbReference>
<evidence type="ECO:0000256" key="4">
    <source>
        <dbReference type="ARBA" id="ARBA00022516"/>
    </source>
</evidence>
<evidence type="ECO:0000256" key="14">
    <source>
        <dbReference type="ARBA" id="ARBA00023264"/>
    </source>
</evidence>
<evidence type="ECO:0000256" key="1">
    <source>
        <dbReference type="ARBA" id="ARBA00004651"/>
    </source>
</evidence>
<comment type="similarity">
    <text evidence="2">Belongs to the bacterial diacylglycerol kinase family.</text>
</comment>
<evidence type="ECO:0000256" key="16">
    <source>
        <dbReference type="PIRSR" id="PIRSR600829-2"/>
    </source>
</evidence>
<dbReference type="GO" id="GO:0008654">
    <property type="term" value="P:phospholipid biosynthetic process"/>
    <property type="evidence" value="ECO:0007669"/>
    <property type="project" value="UniProtKB-KW"/>
</dbReference>
<dbReference type="Gene3D" id="1.10.287.3610">
    <property type="match status" value="1"/>
</dbReference>
<dbReference type="PANTHER" id="PTHR34299">
    <property type="entry name" value="DIACYLGLYCEROL KINASE"/>
    <property type="match status" value="1"/>
</dbReference>
<feature type="binding site" evidence="17">
    <location>
        <position position="24"/>
    </location>
    <ligand>
        <name>ATP</name>
        <dbReference type="ChEBI" id="CHEBI:30616"/>
    </ligand>
</feature>
<gene>
    <name evidence="20" type="ORF">OE104_03350</name>
</gene>
<name>A0A9E8RW88_9BACI</name>
<keyword evidence="11" id="KW-0443">Lipid metabolism</keyword>
<keyword evidence="4" id="KW-0444">Lipid biosynthesis</keyword>
<sequence length="122" mass="13784">MIMRKFIRSFQFAAHGFILAFKRERNMKIHTFFAVAVILFGFYFHISAIEWTILLLTIGGMISAELMNTAIERTVDLVEEKYHPVAKQAKDIAASACLVYAVVSILIGCIVFLPKIPFLNGN</sequence>
<evidence type="ECO:0000256" key="12">
    <source>
        <dbReference type="ARBA" id="ARBA00023136"/>
    </source>
</evidence>
<evidence type="ECO:0000256" key="17">
    <source>
        <dbReference type="PIRSR" id="PIRSR600829-3"/>
    </source>
</evidence>
<keyword evidence="18" id="KW-0460">Magnesium</keyword>
<dbReference type="InterPro" id="IPR033717">
    <property type="entry name" value="UDPK"/>
</dbReference>
<dbReference type="Proteomes" id="UP001164718">
    <property type="component" value="Chromosome"/>
</dbReference>
<feature type="binding site" evidence="17">
    <location>
        <begin position="90"/>
        <end position="91"/>
    </location>
    <ligand>
        <name>ATP</name>
        <dbReference type="ChEBI" id="CHEBI:30616"/>
    </ligand>
</feature>
<evidence type="ECO:0000256" key="18">
    <source>
        <dbReference type="PIRSR" id="PIRSR600829-4"/>
    </source>
</evidence>
<dbReference type="PROSITE" id="PS01069">
    <property type="entry name" value="DAGK_PROKAR"/>
    <property type="match status" value="1"/>
</dbReference>
<keyword evidence="12 19" id="KW-0472">Membrane</keyword>
<evidence type="ECO:0000256" key="7">
    <source>
        <dbReference type="ARBA" id="ARBA00022741"/>
    </source>
</evidence>
<evidence type="ECO:0000256" key="5">
    <source>
        <dbReference type="ARBA" id="ARBA00022679"/>
    </source>
</evidence>
<evidence type="ECO:0000256" key="11">
    <source>
        <dbReference type="ARBA" id="ARBA00023098"/>
    </source>
</evidence>
<dbReference type="EMBL" id="CP106878">
    <property type="protein sequence ID" value="WAA10381.1"/>
    <property type="molecule type" value="Genomic_DNA"/>
</dbReference>
<keyword evidence="21" id="KW-1185">Reference proteome</keyword>
<keyword evidence="14" id="KW-1208">Phospholipid metabolism</keyword>
<organism evidence="20 21">
    <name type="scientific">Fervidibacillus albus</name>
    <dbReference type="NCBI Taxonomy" id="2980026"/>
    <lineage>
        <taxon>Bacteria</taxon>
        <taxon>Bacillati</taxon>
        <taxon>Bacillota</taxon>
        <taxon>Bacilli</taxon>
        <taxon>Bacillales</taxon>
        <taxon>Bacillaceae</taxon>
        <taxon>Fervidibacillus</taxon>
    </lineage>
</organism>
<protein>
    <submittedName>
        <fullName evidence="20">Diacylglycerol kinase family protein</fullName>
    </submittedName>
</protein>
<keyword evidence="5" id="KW-0808">Transferase</keyword>
<feature type="binding site" evidence="17">
    <location>
        <position position="72"/>
    </location>
    <ligand>
        <name>ATP</name>
        <dbReference type="ChEBI" id="CHEBI:30616"/>
    </ligand>
</feature>
<dbReference type="GO" id="GO:0005886">
    <property type="term" value="C:plasma membrane"/>
    <property type="evidence" value="ECO:0007669"/>
    <property type="project" value="UniProtKB-SubCell"/>
</dbReference>
<evidence type="ECO:0000256" key="3">
    <source>
        <dbReference type="ARBA" id="ARBA00022475"/>
    </source>
</evidence>